<keyword evidence="3" id="KW-1185">Reference proteome</keyword>
<protein>
    <submittedName>
        <fullName evidence="2">Uncharacterized protein</fullName>
    </submittedName>
</protein>
<dbReference type="STRING" id="2074.BG845_02735"/>
<feature type="region of interest" description="Disordered" evidence="1">
    <location>
        <begin position="1"/>
        <end position="31"/>
    </location>
</feature>
<dbReference type="Proteomes" id="UP000194360">
    <property type="component" value="Unassembled WGS sequence"/>
</dbReference>
<accession>A0A1Y2MYR6</accession>
<proteinExistence type="predicted"/>
<organism evidence="2 3">
    <name type="scientific">Pseudonocardia autotrophica</name>
    <name type="common">Amycolata autotrophica</name>
    <name type="synonym">Nocardia autotrophica</name>
    <dbReference type="NCBI Taxonomy" id="2074"/>
    <lineage>
        <taxon>Bacteria</taxon>
        <taxon>Bacillati</taxon>
        <taxon>Actinomycetota</taxon>
        <taxon>Actinomycetes</taxon>
        <taxon>Pseudonocardiales</taxon>
        <taxon>Pseudonocardiaceae</taxon>
        <taxon>Pseudonocardia</taxon>
    </lineage>
</organism>
<sequence>MAAPVYGPEPDAPEHWTEDGFLQLPDDRRRI</sequence>
<evidence type="ECO:0000313" key="2">
    <source>
        <dbReference type="EMBL" id="OSY40332.1"/>
    </source>
</evidence>
<dbReference type="AlphaFoldDB" id="A0A1Y2MYR6"/>
<reference evidence="2 3" key="1">
    <citation type="submission" date="2016-09" db="EMBL/GenBank/DDBJ databases">
        <title>Pseudonocardia autotrophica DSM535, a candidate organism with high potential of specific P450 cytochromes.</title>
        <authorList>
            <person name="Grumaz C."/>
            <person name="Vainshtein Y."/>
            <person name="Kirstahler P."/>
            <person name="Sohn K."/>
        </authorList>
    </citation>
    <scope>NUCLEOTIDE SEQUENCE [LARGE SCALE GENOMIC DNA]</scope>
    <source>
        <strain evidence="2 3">DSM 535</strain>
    </source>
</reference>
<evidence type="ECO:0000313" key="3">
    <source>
        <dbReference type="Proteomes" id="UP000194360"/>
    </source>
</evidence>
<dbReference type="EMBL" id="MIGB01000013">
    <property type="protein sequence ID" value="OSY40332.1"/>
    <property type="molecule type" value="Genomic_DNA"/>
</dbReference>
<gene>
    <name evidence="2" type="ORF">BG845_02735</name>
</gene>
<evidence type="ECO:0000256" key="1">
    <source>
        <dbReference type="SAM" id="MobiDB-lite"/>
    </source>
</evidence>
<comment type="caution">
    <text evidence="2">The sequence shown here is derived from an EMBL/GenBank/DDBJ whole genome shotgun (WGS) entry which is preliminary data.</text>
</comment>
<name>A0A1Y2MYR6_PSEAH</name>